<keyword evidence="2" id="KW-0689">Ribosomal protein</keyword>
<evidence type="ECO:0000313" key="6">
    <source>
        <dbReference type="Proteomes" id="UP000250266"/>
    </source>
</evidence>
<dbReference type="OrthoDB" id="359154at2759"/>
<dbReference type="InterPro" id="IPR008991">
    <property type="entry name" value="Translation_prot_SH3-like_sf"/>
</dbReference>
<evidence type="ECO:0000256" key="2">
    <source>
        <dbReference type="ARBA" id="ARBA00022980"/>
    </source>
</evidence>
<keyword evidence="6" id="KW-1185">Reference proteome</keyword>
<evidence type="ECO:0008006" key="7">
    <source>
        <dbReference type="Google" id="ProtNLM"/>
    </source>
</evidence>
<dbReference type="Proteomes" id="UP000250266">
    <property type="component" value="Unassembled WGS sequence"/>
</dbReference>
<dbReference type="GO" id="GO:0003735">
    <property type="term" value="F:structural constituent of ribosome"/>
    <property type="evidence" value="ECO:0007669"/>
    <property type="project" value="InterPro"/>
</dbReference>
<dbReference type="GO" id="GO:0003723">
    <property type="term" value="F:RNA binding"/>
    <property type="evidence" value="ECO:0007669"/>
    <property type="project" value="InterPro"/>
</dbReference>
<feature type="compositionally biased region" description="Basic residues" evidence="4">
    <location>
        <begin position="30"/>
        <end position="39"/>
    </location>
</feature>
<dbReference type="GO" id="GO:0005840">
    <property type="term" value="C:ribosome"/>
    <property type="evidence" value="ECO:0007669"/>
    <property type="project" value="UniProtKB-KW"/>
</dbReference>
<name>A0A8E2JGI0_9PEZI</name>
<reference evidence="5 6" key="1">
    <citation type="journal article" date="2016" name="Nat. Commun.">
        <title>Ectomycorrhizal ecology is imprinted in the genome of the dominant symbiotic fungus Cenococcum geophilum.</title>
        <authorList>
            <consortium name="DOE Joint Genome Institute"/>
            <person name="Peter M."/>
            <person name="Kohler A."/>
            <person name="Ohm R.A."/>
            <person name="Kuo A."/>
            <person name="Krutzmann J."/>
            <person name="Morin E."/>
            <person name="Arend M."/>
            <person name="Barry K.W."/>
            <person name="Binder M."/>
            <person name="Choi C."/>
            <person name="Clum A."/>
            <person name="Copeland A."/>
            <person name="Grisel N."/>
            <person name="Haridas S."/>
            <person name="Kipfer T."/>
            <person name="LaButti K."/>
            <person name="Lindquist E."/>
            <person name="Lipzen A."/>
            <person name="Maire R."/>
            <person name="Meier B."/>
            <person name="Mihaltcheva S."/>
            <person name="Molinier V."/>
            <person name="Murat C."/>
            <person name="Poggeler S."/>
            <person name="Quandt C.A."/>
            <person name="Sperisen C."/>
            <person name="Tritt A."/>
            <person name="Tisserant E."/>
            <person name="Crous P.W."/>
            <person name="Henrissat B."/>
            <person name="Nehls U."/>
            <person name="Egli S."/>
            <person name="Spatafora J.W."/>
            <person name="Grigoriev I.V."/>
            <person name="Martin F.M."/>
        </authorList>
    </citation>
    <scope>NUCLEOTIDE SEQUENCE [LARGE SCALE GENOMIC DNA]</scope>
    <source>
        <strain evidence="5 6">CBS 459.81</strain>
    </source>
</reference>
<dbReference type="SUPFAM" id="SSF50104">
    <property type="entry name" value="Translation proteins SH3-like domain"/>
    <property type="match status" value="1"/>
</dbReference>
<dbReference type="EMBL" id="KV744910">
    <property type="protein sequence ID" value="OCK81749.1"/>
    <property type="molecule type" value="Genomic_DNA"/>
</dbReference>
<gene>
    <name evidence="5" type="ORF">K432DRAFT_350465</name>
</gene>
<dbReference type="Gene3D" id="2.30.30.30">
    <property type="match status" value="1"/>
</dbReference>
<proteinExistence type="inferred from homology"/>
<dbReference type="Pfam" id="PF22682">
    <property type="entry name" value="Ribosomal_uL24m-like"/>
    <property type="match status" value="1"/>
</dbReference>
<dbReference type="InterPro" id="IPR041988">
    <property type="entry name" value="Ribosomal_uL24_KOW"/>
</dbReference>
<dbReference type="InterPro" id="IPR003256">
    <property type="entry name" value="Ribosomal_uL24"/>
</dbReference>
<keyword evidence="3" id="KW-0687">Ribonucleoprotein</keyword>
<evidence type="ECO:0000313" key="5">
    <source>
        <dbReference type="EMBL" id="OCK81749.1"/>
    </source>
</evidence>
<dbReference type="PANTHER" id="PTHR12903">
    <property type="entry name" value="MITOCHONDRIAL RIBOSOMAL PROTEIN L24"/>
    <property type="match status" value="1"/>
</dbReference>
<organism evidence="5 6">
    <name type="scientific">Lepidopterella palustris CBS 459.81</name>
    <dbReference type="NCBI Taxonomy" id="1314670"/>
    <lineage>
        <taxon>Eukaryota</taxon>
        <taxon>Fungi</taxon>
        <taxon>Dikarya</taxon>
        <taxon>Ascomycota</taxon>
        <taxon>Pezizomycotina</taxon>
        <taxon>Dothideomycetes</taxon>
        <taxon>Pleosporomycetidae</taxon>
        <taxon>Mytilinidiales</taxon>
        <taxon>Argynnaceae</taxon>
        <taxon>Lepidopterella</taxon>
    </lineage>
</organism>
<feature type="region of interest" description="Disordered" evidence="4">
    <location>
        <begin position="1"/>
        <end position="39"/>
    </location>
</feature>
<dbReference type="CDD" id="cd06089">
    <property type="entry name" value="KOW_RPL26"/>
    <property type="match status" value="1"/>
</dbReference>
<sequence>MQKVLQRAAAASKQAARKTAKKEQREWLKERKHTHMQIHAQKKAMAKFAKDARKARREDWELGPLAPNRASGTAAEQYGALDQNANARPPLPERMQMKRFNIAPGDRVVLLSGRFKGKIDRVKSIEKERGTVSLASVATSYVTVHDWQNAADGDPRPYRATAMNFEYDQVRLVYAMKDPRTNEVRDVIVDEVEVRNFQKDHTGKESWDRYIPGTNIRIEWPEEREPEYIDHPDDTLRITVEERTYIPTLLIPPFPETVIDELRGKYSKFRTRHDEDYVEKKMKEDEEVEKKKKMGVNMRTPLQELFAQKKVEKASRPPPELTEDMLARIGEVMAANKAAQKAATA</sequence>
<evidence type="ECO:0000256" key="4">
    <source>
        <dbReference type="SAM" id="MobiDB-lite"/>
    </source>
</evidence>
<dbReference type="AlphaFoldDB" id="A0A8E2JGI0"/>
<dbReference type="GO" id="GO:1990904">
    <property type="term" value="C:ribonucleoprotein complex"/>
    <property type="evidence" value="ECO:0007669"/>
    <property type="project" value="UniProtKB-KW"/>
</dbReference>
<accession>A0A8E2JGI0</accession>
<dbReference type="GO" id="GO:0006412">
    <property type="term" value="P:translation"/>
    <property type="evidence" value="ECO:0007669"/>
    <property type="project" value="InterPro"/>
</dbReference>
<dbReference type="InterPro" id="IPR014722">
    <property type="entry name" value="Rib_uL2_dom2"/>
</dbReference>
<comment type="similarity">
    <text evidence="1">Belongs to the universal ribosomal protein uL24 family.</text>
</comment>
<evidence type="ECO:0000256" key="1">
    <source>
        <dbReference type="ARBA" id="ARBA00010618"/>
    </source>
</evidence>
<evidence type="ECO:0000256" key="3">
    <source>
        <dbReference type="ARBA" id="ARBA00023274"/>
    </source>
</evidence>
<protein>
    <recommendedName>
        <fullName evidence="7">KOW domain-containing protein</fullName>
    </recommendedName>
</protein>